<organism evidence="4 5">
    <name type="scientific">Romeriopsis navalis LEGE 11480</name>
    <dbReference type="NCBI Taxonomy" id="2777977"/>
    <lineage>
        <taxon>Bacteria</taxon>
        <taxon>Bacillati</taxon>
        <taxon>Cyanobacteriota</taxon>
        <taxon>Cyanophyceae</taxon>
        <taxon>Leptolyngbyales</taxon>
        <taxon>Leptolyngbyaceae</taxon>
        <taxon>Romeriopsis</taxon>
        <taxon>Romeriopsis navalis</taxon>
    </lineage>
</organism>
<dbReference type="Proteomes" id="UP000625316">
    <property type="component" value="Unassembled WGS sequence"/>
</dbReference>
<comment type="similarity">
    <text evidence="1">Belongs to the phycobiliprotein family.</text>
</comment>
<protein>
    <submittedName>
        <fullName evidence="4">Allophycocyanin</fullName>
    </submittedName>
</protein>
<name>A0A928VNZ8_9CYAN</name>
<comment type="caution">
    <text evidence="4">The sequence shown here is derived from an EMBL/GenBank/DDBJ whole genome shotgun (WGS) entry which is preliminary data.</text>
</comment>
<reference evidence="4" key="1">
    <citation type="submission" date="2020-10" db="EMBL/GenBank/DDBJ databases">
        <authorList>
            <person name="Castelo-Branco R."/>
            <person name="Eusebio N."/>
            <person name="Adriana R."/>
            <person name="Vieira A."/>
            <person name="Brugerolle De Fraissinette N."/>
            <person name="Rezende De Castro R."/>
            <person name="Schneider M.P."/>
            <person name="Vasconcelos V."/>
            <person name="Leao P.N."/>
        </authorList>
    </citation>
    <scope>NUCLEOTIDE SEQUENCE</scope>
    <source>
        <strain evidence="4">LEGE 11480</strain>
    </source>
</reference>
<dbReference type="RefSeq" id="WP_264324821.1">
    <property type="nucleotide sequence ID" value="NZ_JADEXQ010000026.1"/>
</dbReference>
<dbReference type="Gene3D" id="1.10.490.20">
    <property type="entry name" value="Phycocyanins"/>
    <property type="match status" value="1"/>
</dbReference>
<evidence type="ECO:0000313" key="4">
    <source>
        <dbReference type="EMBL" id="MBE9029995.1"/>
    </source>
</evidence>
<dbReference type="AlphaFoldDB" id="A0A928VNZ8"/>
<accession>A0A928VNZ8</accession>
<dbReference type="SUPFAM" id="SSF46458">
    <property type="entry name" value="Globin-like"/>
    <property type="match status" value="1"/>
</dbReference>
<keyword evidence="3" id="KW-0089">Bile pigment</keyword>
<dbReference type="GO" id="GO:0015979">
    <property type="term" value="P:photosynthesis"/>
    <property type="evidence" value="ECO:0007669"/>
    <property type="project" value="InterPro"/>
</dbReference>
<dbReference type="InterPro" id="IPR038719">
    <property type="entry name" value="Phycobilisome_asu/bsu_sf"/>
</dbReference>
<evidence type="ECO:0000256" key="3">
    <source>
        <dbReference type="ARBA" id="ARBA00023307"/>
    </source>
</evidence>
<evidence type="ECO:0000256" key="2">
    <source>
        <dbReference type="ARBA" id="ARBA00022991"/>
    </source>
</evidence>
<evidence type="ECO:0000313" key="5">
    <source>
        <dbReference type="Proteomes" id="UP000625316"/>
    </source>
</evidence>
<dbReference type="InterPro" id="IPR012128">
    <property type="entry name" value="Phycobilisome_asu/bsu"/>
</dbReference>
<dbReference type="EMBL" id="JADEXQ010000026">
    <property type="protein sequence ID" value="MBE9029995.1"/>
    <property type="molecule type" value="Genomic_DNA"/>
</dbReference>
<dbReference type="InterPro" id="IPR009050">
    <property type="entry name" value="Globin-like_sf"/>
</dbReference>
<dbReference type="GO" id="GO:0030089">
    <property type="term" value="C:phycobilisome"/>
    <property type="evidence" value="ECO:0007669"/>
    <property type="project" value="InterPro"/>
</dbReference>
<proteinExistence type="inferred from homology"/>
<keyword evidence="2" id="KW-0157">Chromophore</keyword>
<sequence>MLSQLARLSVEADGRYATASELQFLKDYLATADQRMSAYEKIRDNEVQIMIDMETQSRLADANVFQKGERDVTQVCRRDRKQLLQCSAAAMLIDDLDRLRDGLLLWQSTIVRALKDEQASQVVCRVLPHVMQAHLTEAEAELMKPVLRLNQALLN</sequence>
<evidence type="ECO:0000256" key="1">
    <source>
        <dbReference type="ARBA" id="ARBA00008182"/>
    </source>
</evidence>
<gene>
    <name evidence="4" type="ORF">IQ266_09675</name>
</gene>
<dbReference type="Pfam" id="PF00502">
    <property type="entry name" value="Phycobilisome"/>
    <property type="match status" value="1"/>
</dbReference>
<keyword evidence="5" id="KW-1185">Reference proteome</keyword>